<name>A0A485KTW4_9STRA</name>
<proteinExistence type="predicted"/>
<reference evidence="9 10" key="1">
    <citation type="submission" date="2019-03" db="EMBL/GenBank/DDBJ databases">
        <authorList>
            <person name="Gaulin E."/>
            <person name="Dumas B."/>
        </authorList>
    </citation>
    <scope>NUCLEOTIDE SEQUENCE [LARGE SCALE GENOMIC DNA]</scope>
    <source>
        <strain evidence="9">CBS 568.67</strain>
    </source>
</reference>
<keyword evidence="6" id="KW-0012">Acyltransferase</keyword>
<dbReference type="PANTHER" id="PTHR13906">
    <property type="entry name" value="PORCUPINE"/>
    <property type="match status" value="1"/>
</dbReference>
<reference evidence="8" key="2">
    <citation type="submission" date="2019-06" db="EMBL/GenBank/DDBJ databases">
        <title>Genomics analysis of Aphanomyces spp. identifies a new class of oomycete effector associated with host adaptation.</title>
        <authorList>
            <person name="Gaulin E."/>
        </authorList>
    </citation>
    <scope>NUCLEOTIDE SEQUENCE</scope>
    <source>
        <strain evidence="8">CBS 578.67</strain>
    </source>
</reference>
<dbReference type="Proteomes" id="UP000332933">
    <property type="component" value="Unassembled WGS sequence"/>
</dbReference>
<evidence type="ECO:0000256" key="3">
    <source>
        <dbReference type="ARBA" id="ARBA00022692"/>
    </source>
</evidence>
<keyword evidence="3 7" id="KW-0812">Transmembrane</keyword>
<keyword evidence="10" id="KW-1185">Reference proteome</keyword>
<dbReference type="OrthoDB" id="286734at2759"/>
<evidence type="ECO:0000313" key="10">
    <source>
        <dbReference type="Proteomes" id="UP000332933"/>
    </source>
</evidence>
<keyword evidence="4 7" id="KW-1133">Transmembrane helix</keyword>
<sequence>MRIQTQGAGSSVVVSGDFPAAAPGDDMDTFTGTLVPIARSFHAASMPYFDQFAYYCDLATPLKFDALHAIVNQHASAAAPADVLRYMCCLFGAYPLAALFALIPSPTVKHIVNILLGVFVAQFVFGPSWVHTFIMAAGTYAIVLVAPRRHLGTIAFVWNMLYLSLSHIYRMYVDYMGVTLEISGAQMVLCMKLTAFAFNYYDGAVDHARLAELPADSPTLQRVFATRRALAIASLPSLLEYFSYVYAFTTFLAGPSFEFREFIDVVNGTKVPGPGRVRAAVSKFALAMMYLGIGLVAGPHFPVSYFYDDAVAALPWYQQIPTLYVTFFLFKCRFYGCWTVAEGATVLCGFGYEGQDAQDKPRWNGVQYMNVLEFELATSHRESTRKWNKITQGWLEKYIYTRTHNSLTATYFVSALWHGFYPGYYVFFMAMPLPTLVNRVAHKRVRPYFLEADGSEGTTKRIYDVVGGVANALSIHYIALPFLILGWDHSIQAYTNLKFSGHIVLVVLYVLFSLVPLRKDIKTKGD</sequence>
<dbReference type="GO" id="GO:0016020">
    <property type="term" value="C:membrane"/>
    <property type="evidence" value="ECO:0007669"/>
    <property type="project" value="UniProtKB-SubCell"/>
</dbReference>
<evidence type="ECO:0000313" key="9">
    <source>
        <dbReference type="EMBL" id="VFT88421.1"/>
    </source>
</evidence>
<dbReference type="InterPro" id="IPR049941">
    <property type="entry name" value="LPLAT_7/PORCN-like"/>
</dbReference>
<feature type="transmembrane region" description="Helical" evidence="7">
    <location>
        <begin position="462"/>
        <end position="487"/>
    </location>
</feature>
<dbReference type="GO" id="GO:0030258">
    <property type="term" value="P:lipid modification"/>
    <property type="evidence" value="ECO:0007669"/>
    <property type="project" value="TreeGrafter"/>
</dbReference>
<feature type="transmembrane region" description="Helical" evidence="7">
    <location>
        <begin position="150"/>
        <end position="169"/>
    </location>
</feature>
<comment type="subcellular location">
    <subcellularLocation>
        <location evidence="1">Membrane</location>
        <topology evidence="1">Multi-pass membrane protein</topology>
    </subcellularLocation>
</comment>
<feature type="transmembrane region" description="Helical" evidence="7">
    <location>
        <begin position="83"/>
        <end position="103"/>
    </location>
</feature>
<feature type="transmembrane region" description="Helical" evidence="7">
    <location>
        <begin position="499"/>
        <end position="517"/>
    </location>
</feature>
<organism evidence="9 10">
    <name type="scientific">Aphanomyces stellatus</name>
    <dbReference type="NCBI Taxonomy" id="120398"/>
    <lineage>
        <taxon>Eukaryota</taxon>
        <taxon>Sar</taxon>
        <taxon>Stramenopiles</taxon>
        <taxon>Oomycota</taxon>
        <taxon>Saprolegniomycetes</taxon>
        <taxon>Saprolegniales</taxon>
        <taxon>Verrucalvaceae</taxon>
        <taxon>Aphanomyces</taxon>
    </lineage>
</organism>
<evidence type="ECO:0000256" key="4">
    <source>
        <dbReference type="ARBA" id="ARBA00022989"/>
    </source>
</evidence>
<protein>
    <submittedName>
        <fullName evidence="9">Aste57867_11562 protein</fullName>
    </submittedName>
</protein>
<keyword evidence="2" id="KW-0808">Transferase</keyword>
<evidence type="ECO:0000313" key="8">
    <source>
        <dbReference type="EMBL" id="KAF0697769.1"/>
    </source>
</evidence>
<dbReference type="AlphaFoldDB" id="A0A485KTW4"/>
<evidence type="ECO:0000256" key="1">
    <source>
        <dbReference type="ARBA" id="ARBA00004141"/>
    </source>
</evidence>
<dbReference type="EMBL" id="CAADRA010005313">
    <property type="protein sequence ID" value="VFT88421.1"/>
    <property type="molecule type" value="Genomic_DNA"/>
</dbReference>
<gene>
    <name evidence="9" type="primary">Aste57867_11562</name>
    <name evidence="8" type="ORF">As57867_011519</name>
    <name evidence="9" type="ORF">ASTE57867_11562</name>
</gene>
<keyword evidence="5 7" id="KW-0472">Membrane</keyword>
<dbReference type="Pfam" id="PF03062">
    <property type="entry name" value="MBOAT"/>
    <property type="match status" value="1"/>
</dbReference>
<evidence type="ECO:0000256" key="2">
    <source>
        <dbReference type="ARBA" id="ARBA00022679"/>
    </source>
</evidence>
<evidence type="ECO:0000256" key="6">
    <source>
        <dbReference type="ARBA" id="ARBA00023315"/>
    </source>
</evidence>
<evidence type="ECO:0000256" key="5">
    <source>
        <dbReference type="ARBA" id="ARBA00023136"/>
    </source>
</evidence>
<accession>A0A485KTW4</accession>
<feature type="transmembrane region" description="Helical" evidence="7">
    <location>
        <begin position="284"/>
        <end position="307"/>
    </location>
</feature>
<dbReference type="InterPro" id="IPR004299">
    <property type="entry name" value="MBOAT_fam"/>
</dbReference>
<evidence type="ECO:0000256" key="7">
    <source>
        <dbReference type="SAM" id="Phobius"/>
    </source>
</evidence>
<dbReference type="PANTHER" id="PTHR13906:SF4">
    <property type="entry name" value="LYSOPHOSPHOLIPID ACYLTRANSFERASE 6"/>
    <property type="match status" value="1"/>
</dbReference>
<dbReference type="GO" id="GO:0016746">
    <property type="term" value="F:acyltransferase activity"/>
    <property type="evidence" value="ECO:0007669"/>
    <property type="project" value="UniProtKB-KW"/>
</dbReference>
<dbReference type="EMBL" id="VJMH01005292">
    <property type="protein sequence ID" value="KAF0697769.1"/>
    <property type="molecule type" value="Genomic_DNA"/>
</dbReference>